<organism evidence="4 5">
    <name type="scientific">Vogesella indigofera</name>
    <name type="common">Pseudomonas indigofera</name>
    <dbReference type="NCBI Taxonomy" id="45465"/>
    <lineage>
        <taxon>Bacteria</taxon>
        <taxon>Pseudomonadati</taxon>
        <taxon>Pseudomonadota</taxon>
        <taxon>Betaproteobacteria</taxon>
        <taxon>Neisseriales</taxon>
        <taxon>Chromobacteriaceae</taxon>
        <taxon>Vogesella</taxon>
    </lineage>
</organism>
<keyword evidence="5" id="KW-1185">Reference proteome</keyword>
<keyword evidence="2" id="KW-0812">Transmembrane</keyword>
<dbReference type="InterPro" id="IPR032389">
    <property type="entry name" value="GspB_C"/>
</dbReference>
<feature type="compositionally biased region" description="Low complexity" evidence="1">
    <location>
        <begin position="136"/>
        <end position="150"/>
    </location>
</feature>
<proteinExistence type="predicted"/>
<evidence type="ECO:0000313" key="5">
    <source>
        <dbReference type="Proteomes" id="UP001221566"/>
    </source>
</evidence>
<evidence type="ECO:0000313" key="4">
    <source>
        <dbReference type="EMBL" id="MDC7691435.1"/>
    </source>
</evidence>
<comment type="caution">
    <text evidence="4">The sequence shown here is derived from an EMBL/GenBank/DDBJ whole genome shotgun (WGS) entry which is preliminary data.</text>
</comment>
<dbReference type="Proteomes" id="UP001221566">
    <property type="component" value="Unassembled WGS sequence"/>
</dbReference>
<feature type="region of interest" description="Disordered" evidence="1">
    <location>
        <begin position="101"/>
        <end position="150"/>
    </location>
</feature>
<sequence length="245" mass="25994">MSYILDALLKADQERQRHSTPTVHSIHAAQSIQPTPGKPRWRYLLLILLLGSGIAAAGMLFGWQALATIRPATPQAADNSSVALNRNTPLPAEATVSYLPPADSLPLAPQSDAELTPALPAPATPAAPSRKENRVAAASKPAAQTTAAPAPAAEAALTVSRIDNRIDNRVFNLRELPAALQKEIGDSVVISGFSSSAEDSERLVIINDRVRRAGDDVVAGMTLESIQADGVILNYKGYRFRSGSF</sequence>
<dbReference type="EMBL" id="JAQQKY010000006">
    <property type="protein sequence ID" value="MDC7691435.1"/>
    <property type="molecule type" value="Genomic_DNA"/>
</dbReference>
<protein>
    <submittedName>
        <fullName evidence="4">General secretion pathway protein GspB</fullName>
    </submittedName>
</protein>
<gene>
    <name evidence="4" type="ORF">PQU93_11655</name>
</gene>
<evidence type="ECO:0000256" key="1">
    <source>
        <dbReference type="SAM" id="MobiDB-lite"/>
    </source>
</evidence>
<dbReference type="Pfam" id="PF16537">
    <property type="entry name" value="T2SSB"/>
    <property type="match status" value="1"/>
</dbReference>
<evidence type="ECO:0000256" key="2">
    <source>
        <dbReference type="SAM" id="Phobius"/>
    </source>
</evidence>
<name>A0ABT5I6A3_VOGIN</name>
<dbReference type="RefSeq" id="WP_272803437.1">
    <property type="nucleotide sequence ID" value="NZ_JAQQKY010000006.1"/>
</dbReference>
<reference evidence="4 5" key="1">
    <citation type="submission" date="2023-01" db="EMBL/GenBank/DDBJ databases">
        <title>Novel species of the genus Vogesella isolated from rivers.</title>
        <authorList>
            <person name="Lu H."/>
        </authorList>
    </citation>
    <scope>NUCLEOTIDE SEQUENCE [LARGE SCALE GENOMIC DNA]</scope>
    <source>
        <strain evidence="4 5">SH7W</strain>
    </source>
</reference>
<feature type="transmembrane region" description="Helical" evidence="2">
    <location>
        <begin position="43"/>
        <end position="63"/>
    </location>
</feature>
<feature type="domain" description="Type II secretion system protein GspB C-terminal" evidence="3">
    <location>
        <begin position="190"/>
        <end position="241"/>
    </location>
</feature>
<keyword evidence="2" id="KW-1133">Transmembrane helix</keyword>
<keyword evidence="2" id="KW-0472">Membrane</keyword>
<evidence type="ECO:0000259" key="3">
    <source>
        <dbReference type="Pfam" id="PF16537"/>
    </source>
</evidence>
<accession>A0ABT5I6A3</accession>